<feature type="transmembrane region" description="Helical" evidence="2">
    <location>
        <begin position="78"/>
        <end position="100"/>
    </location>
</feature>
<name>A0A6A5XDY4_9PLEO</name>
<dbReference type="OrthoDB" id="2402916at2759"/>
<keyword evidence="2" id="KW-1133">Transmembrane helix</keyword>
<proteinExistence type="predicted"/>
<keyword evidence="2" id="KW-0812">Transmembrane</keyword>
<organism evidence="3 4">
    <name type="scientific">Aaosphaeria arxii CBS 175.79</name>
    <dbReference type="NCBI Taxonomy" id="1450172"/>
    <lineage>
        <taxon>Eukaryota</taxon>
        <taxon>Fungi</taxon>
        <taxon>Dikarya</taxon>
        <taxon>Ascomycota</taxon>
        <taxon>Pezizomycotina</taxon>
        <taxon>Dothideomycetes</taxon>
        <taxon>Pleosporomycetidae</taxon>
        <taxon>Pleosporales</taxon>
        <taxon>Pleosporales incertae sedis</taxon>
        <taxon>Aaosphaeria</taxon>
    </lineage>
</organism>
<feature type="region of interest" description="Disordered" evidence="1">
    <location>
        <begin position="270"/>
        <end position="294"/>
    </location>
</feature>
<feature type="region of interest" description="Disordered" evidence="1">
    <location>
        <begin position="336"/>
        <end position="495"/>
    </location>
</feature>
<evidence type="ECO:0000256" key="2">
    <source>
        <dbReference type="SAM" id="Phobius"/>
    </source>
</evidence>
<dbReference type="RefSeq" id="XP_033379385.1">
    <property type="nucleotide sequence ID" value="XM_033526173.1"/>
</dbReference>
<keyword evidence="2" id="KW-0472">Membrane</keyword>
<keyword evidence="4" id="KW-1185">Reference proteome</keyword>
<dbReference type="GeneID" id="54283570"/>
<protein>
    <recommendedName>
        <fullName evidence="5">Membrane anchor Opy2 N-terminal domain-containing protein</fullName>
    </recommendedName>
</protein>
<gene>
    <name evidence="3" type="ORF">BU24DRAFT_413734</name>
</gene>
<evidence type="ECO:0000313" key="4">
    <source>
        <dbReference type="Proteomes" id="UP000799778"/>
    </source>
</evidence>
<dbReference type="EMBL" id="ML978075">
    <property type="protein sequence ID" value="KAF2011046.1"/>
    <property type="molecule type" value="Genomic_DNA"/>
</dbReference>
<feature type="compositionally biased region" description="Low complexity" evidence="1">
    <location>
        <begin position="340"/>
        <end position="360"/>
    </location>
</feature>
<evidence type="ECO:0008006" key="5">
    <source>
        <dbReference type="Google" id="ProtNLM"/>
    </source>
</evidence>
<reference evidence="3" key="1">
    <citation type="journal article" date="2020" name="Stud. Mycol.">
        <title>101 Dothideomycetes genomes: a test case for predicting lifestyles and emergence of pathogens.</title>
        <authorList>
            <person name="Haridas S."/>
            <person name="Albert R."/>
            <person name="Binder M."/>
            <person name="Bloem J."/>
            <person name="Labutti K."/>
            <person name="Salamov A."/>
            <person name="Andreopoulos B."/>
            <person name="Baker S."/>
            <person name="Barry K."/>
            <person name="Bills G."/>
            <person name="Bluhm B."/>
            <person name="Cannon C."/>
            <person name="Castanera R."/>
            <person name="Culley D."/>
            <person name="Daum C."/>
            <person name="Ezra D."/>
            <person name="Gonzalez J."/>
            <person name="Henrissat B."/>
            <person name="Kuo A."/>
            <person name="Liang C."/>
            <person name="Lipzen A."/>
            <person name="Lutzoni F."/>
            <person name="Magnuson J."/>
            <person name="Mondo S."/>
            <person name="Nolan M."/>
            <person name="Ohm R."/>
            <person name="Pangilinan J."/>
            <person name="Park H.-J."/>
            <person name="Ramirez L."/>
            <person name="Alfaro M."/>
            <person name="Sun H."/>
            <person name="Tritt A."/>
            <person name="Yoshinaga Y."/>
            <person name="Zwiers L.-H."/>
            <person name="Turgeon B."/>
            <person name="Goodwin S."/>
            <person name="Spatafora J."/>
            <person name="Crous P."/>
            <person name="Grigoriev I."/>
        </authorList>
    </citation>
    <scope>NUCLEOTIDE SEQUENCE</scope>
    <source>
        <strain evidence="3">CBS 175.79</strain>
    </source>
</reference>
<dbReference type="AlphaFoldDB" id="A0A6A5XDY4"/>
<evidence type="ECO:0000313" key="3">
    <source>
        <dbReference type="EMBL" id="KAF2011046.1"/>
    </source>
</evidence>
<dbReference type="Proteomes" id="UP000799778">
    <property type="component" value="Unassembled WGS sequence"/>
</dbReference>
<sequence>MAAFTPRDADNVLRSIFKRCVECPKTERPSCSSMKEPCGKGFMCVYTPESCDSCAFVSCIAESMDPTSSAKKSDGPNVGAIAGGVVGGVVFVAIMVFVVWKFCLKGRRRPYDEGEWQEVDMATQEKADSEFISRRNTRASTHTVASMASSVLTRASNIIQIAYIPGVTNRSGPGSPDLLVPPVPPIPAMSPSTGMSSPYSASEQHFFVPDFRDSMASTNTDVRSSFARTSIAPSLARASVASTMYRQNAIVSPLPAQTIVRGKAAVVSVKSSGSNSPTDTPGLETPPVPQIDPKHTVKPVRIQMPGVSTSPSLSSSNSIRSTATLGKVKALTITKKKSAADTTTTTTTTTRTPSLTSTATEDTLIAPDVLVPPMRPLTDISATSTDDGFGHARARKADMDSDSESDSDDHSRARRSLLRDSQVTDIQDTPATEQSPFSDNSAIEPSRPDMAKRTTSSSSGLRAPMSPIREEASKRASHASKRTQSPFSDDNRSEL</sequence>
<accession>A0A6A5XDY4</accession>
<feature type="compositionally biased region" description="Polar residues" evidence="1">
    <location>
        <begin position="423"/>
        <end position="443"/>
    </location>
</feature>
<evidence type="ECO:0000256" key="1">
    <source>
        <dbReference type="SAM" id="MobiDB-lite"/>
    </source>
</evidence>